<reference evidence="7 8" key="1">
    <citation type="submission" date="2016-10" db="EMBL/GenBank/DDBJ databases">
        <authorList>
            <person name="de Groot N.N."/>
        </authorList>
    </citation>
    <scope>NUCLEOTIDE SEQUENCE [LARGE SCALE GENOMIC DNA]</scope>
    <source>
        <strain evidence="7 8">R-24608</strain>
    </source>
</reference>
<accession>A0A1I7KHZ0</accession>
<protein>
    <submittedName>
        <fullName evidence="7">Transposase and inactivated derivatives, TnpA family</fullName>
    </submittedName>
</protein>
<dbReference type="Proteomes" id="UP000183656">
    <property type="component" value="Unassembled WGS sequence"/>
</dbReference>
<dbReference type="NCBIfam" id="NF033527">
    <property type="entry name" value="transpos_Tn3"/>
    <property type="match status" value="1"/>
</dbReference>
<evidence type="ECO:0000256" key="4">
    <source>
        <dbReference type="ARBA" id="ARBA00023172"/>
    </source>
</evidence>
<evidence type="ECO:0000313" key="7">
    <source>
        <dbReference type="EMBL" id="SFU97039.1"/>
    </source>
</evidence>
<dbReference type="AlphaFoldDB" id="A0A1I7KHZ0"/>
<evidence type="ECO:0000313" key="8">
    <source>
        <dbReference type="Proteomes" id="UP000183656"/>
    </source>
</evidence>
<dbReference type="InterPro" id="IPR002513">
    <property type="entry name" value="Tn3_Tnp_DDE_dom"/>
</dbReference>
<dbReference type="Pfam" id="PF01526">
    <property type="entry name" value="DDE_Tnp_Tn3"/>
    <property type="match status" value="1"/>
</dbReference>
<evidence type="ECO:0000256" key="1">
    <source>
        <dbReference type="ARBA" id="ARBA00009402"/>
    </source>
</evidence>
<organism evidence="7 8">
    <name type="scientific">Paenacidovorax caeni</name>
    <dbReference type="NCBI Taxonomy" id="343013"/>
    <lineage>
        <taxon>Bacteria</taxon>
        <taxon>Pseudomonadati</taxon>
        <taxon>Pseudomonadota</taxon>
        <taxon>Betaproteobacteria</taxon>
        <taxon>Burkholderiales</taxon>
        <taxon>Comamonadaceae</taxon>
        <taxon>Paenacidovorax</taxon>
    </lineage>
</organism>
<dbReference type="GO" id="GO:0003677">
    <property type="term" value="F:DNA binding"/>
    <property type="evidence" value="ECO:0007669"/>
    <property type="project" value="UniProtKB-KW"/>
</dbReference>
<keyword evidence="4" id="KW-0233">DNA recombination</keyword>
<name>A0A1I7KHZ0_9BURK</name>
<dbReference type="InterPro" id="IPR047653">
    <property type="entry name" value="Tn3-like_transpos"/>
</dbReference>
<keyword evidence="8" id="KW-1185">Reference proteome</keyword>
<dbReference type="STRING" id="343013.SAMN04489707_105216"/>
<feature type="domain" description="Tn3 transposase DDE" evidence="5">
    <location>
        <begin position="587"/>
        <end position="973"/>
    </location>
</feature>
<dbReference type="RefSeq" id="WP_054257790.1">
    <property type="nucleotide sequence ID" value="NZ_CYIG01000057.1"/>
</dbReference>
<dbReference type="EMBL" id="FPBX01000052">
    <property type="protein sequence ID" value="SFU97039.1"/>
    <property type="molecule type" value="Genomic_DNA"/>
</dbReference>
<dbReference type="GO" id="GO:0006313">
    <property type="term" value="P:DNA transposition"/>
    <property type="evidence" value="ECO:0007669"/>
    <property type="project" value="InterPro"/>
</dbReference>
<comment type="similarity">
    <text evidence="1">Belongs to the transposase 7 family.</text>
</comment>
<evidence type="ECO:0000256" key="2">
    <source>
        <dbReference type="ARBA" id="ARBA00022578"/>
    </source>
</evidence>
<evidence type="ECO:0000259" key="6">
    <source>
        <dbReference type="Pfam" id="PF13700"/>
    </source>
</evidence>
<dbReference type="GO" id="GO:0004803">
    <property type="term" value="F:transposase activity"/>
    <property type="evidence" value="ECO:0007669"/>
    <property type="project" value="InterPro"/>
</dbReference>
<keyword evidence="3" id="KW-0238">DNA-binding</keyword>
<evidence type="ECO:0000259" key="5">
    <source>
        <dbReference type="Pfam" id="PF01526"/>
    </source>
</evidence>
<dbReference type="OrthoDB" id="5292689at2"/>
<dbReference type="InterPro" id="IPR025296">
    <property type="entry name" value="DUF4158"/>
</dbReference>
<sequence length="1000" mass="114717">MTQLHETAYPRLKADPSAQDLDEIYTLTPDEIAFIDKTVKRPIARSAAFIYLKLFQRLGYFVHIRDVPSVIRQHIVAQTGYRPARSDELRQFDRTTARTTLITALRRYLNVRPLDDQGRAWLRHVAETAADSRHVVADIINVMLEELVHHRYELPGFSTLDRLGIQAREKIHDVHFASIADQLDTKVKALVDGLFKVKSGESSSTWNLLKREPKKPTNKETRSYLQHIRRLQLLVDQLPTPDIPVPKLKQYRYIARSLDATEMAELKPQKRYALAVIYIRSQFAQTLDDAADLFVRMLQNLDNQARNKLGEYQQEHLQRTDRLIGQLKEMLLAYQIDGTDHQRVEAIGGSLIAEVDDLVAICDEHMAYAGRNHLPFLIQPYKMVRAQLLNCIEIVNPQSSSEDDTLMRMMKALQVLRGTRHEIVPLSLVGLNADEDFLWLPTTWRKLVITERADGQVVAINRRYFELAVLYAIRDELKSGDLFIQHGERYDDYREQLVDDDTLNRELAQYGEVTGVETDSRAFTETLKAALLETAEAVDAEFPENAYAEIVDGRLILKKPPTSEPPPGIKAIDQLITEHMENISIVDVLIDTERWLQLHKLFRPLMGTESRIEELRPRVISTLFCYGCNLGPTQTARSIRGMSRKQIAWLNIKYVTEEVLEKAIVKVINAYNKFELPGYWGSGKHASADGTKWNLYEQNLISEHHIRYGGYGGIGYYHVSDKFIALFSHFISCGTYEGTHILDGLMTNTSDIRPDTIHGDTQAQSYTVFALSHLLGIKLMPRIRGIKDLVFHRPDSNKKFTHIDRLFSDDINWQMIETHLPDMLRVAVSIKLGKISASAILRRLGTYSRKNKLYFAFKELGKVIRTMFLLKYVGDVELRRLIHAETNKSEQFNGFEKKLFFGGEGVIAENLRHEQRKIIKYNHLVANLVILHNVVGMSRVLKQLQAEGAVINQEVLAGLAPYRLEHINRFGDYVLDFRRKAEALDEGFRILEVESGKPTE</sequence>
<evidence type="ECO:0000256" key="3">
    <source>
        <dbReference type="ARBA" id="ARBA00023125"/>
    </source>
</evidence>
<keyword evidence="2" id="KW-0815">Transposition</keyword>
<proteinExistence type="inferred from homology"/>
<feature type="domain" description="DUF4158" evidence="6">
    <location>
        <begin position="2"/>
        <end position="167"/>
    </location>
</feature>
<dbReference type="Pfam" id="PF13700">
    <property type="entry name" value="DUF4158"/>
    <property type="match status" value="1"/>
</dbReference>
<gene>
    <name evidence="7" type="ORF">SAMN04489707_105216</name>
</gene>